<sequence>MEQWTLNTLEFNHVKEMLKQQASSLLGKEKVDEVVPSASLEEVKERLKATAEGMDLLRLKGDVPLGGIRQIGPSIRRAKIGGILTESELLDIASTLAAGRKLKSSLRQVEIEQATLPILRGYTEQIESLEHLEKTIENAIDDQGVVKDQASSILTKVRHSITRIRQKVNQTLNQMLRSSHYQKMMQEAIITQRYDRYVIPVKQEYRQSFGGIVHDQSASGATLFIEPEAVVQLNNQLREQELAEEKELERILAELTGKVAEETEWLEQNIAILAEVDFIIAKARFGYAKKAVCPIITTDFSMQLKKARHPLIPSEQVVPIDVEMGENQKAIIVTGPNTGGKTVTLKTIGLLALMTQSGFPIPAEEESMMPVYSGVFADIGDEQSIEQNLSTFSGHLTNIIRILKQIDDQSLVLFDELGAGTDPTEGAALAIAILEHVMNKGCTVVATTHYSELKLFAHSHPRALNASVEFDVETLRPTYRLLIGVPGRSNAFAISSRLGLPTQIIDEAKKQLSSEENQLEDMITSLTADRKKSEEDRRVAERLHQEAEHLYKELQQRLHLWEEEKAQIREKAREEARLIVSKAQREAEEVLKQLREWAKERPQAIKEHQLIEAKKRLGEAVPELQVPRKIQTDSLKKHKVEVGDDVFVLRVNQKGTVVEVLGKDEFQVQVGFLKMKVKRDELEKRESTHKATMPKATSSVKRKSDDVRPELDLRGQMVDEAILEIDKYLDDAILAGYKQVSLIHGKGTGALRSGVQDFLRSHPSIKSFRLGSQGEGGSGVTVAELR</sequence>
<feature type="coiled-coil region" evidence="8">
    <location>
        <begin position="230"/>
        <end position="258"/>
    </location>
</feature>
<dbReference type="SUPFAM" id="SSF48334">
    <property type="entry name" value="DNA repair protein MutS, domain III"/>
    <property type="match status" value="1"/>
</dbReference>
<dbReference type="SMART" id="SM00533">
    <property type="entry name" value="MUTSd"/>
    <property type="match status" value="1"/>
</dbReference>
<organism evidence="11 12">
    <name type="scientific">Hazenella coriacea</name>
    <dbReference type="NCBI Taxonomy" id="1179467"/>
    <lineage>
        <taxon>Bacteria</taxon>
        <taxon>Bacillati</taxon>
        <taxon>Bacillota</taxon>
        <taxon>Bacilli</taxon>
        <taxon>Bacillales</taxon>
        <taxon>Thermoactinomycetaceae</taxon>
        <taxon>Hazenella</taxon>
    </lineage>
</organism>
<dbReference type="PIRSF" id="PIRSF005814">
    <property type="entry name" value="MutS_YshD"/>
    <property type="match status" value="1"/>
</dbReference>
<comment type="similarity">
    <text evidence="7">Belongs to the DNA mismatch repair MutS family. MutS2 subfamily.</text>
</comment>
<keyword evidence="1 7" id="KW-0699">rRNA-binding</keyword>
<dbReference type="InterPro" id="IPR007696">
    <property type="entry name" value="DNA_mismatch_repair_MutS_core"/>
</dbReference>
<dbReference type="NCBIfam" id="TIGR01069">
    <property type="entry name" value="mutS2"/>
    <property type="match status" value="1"/>
</dbReference>
<dbReference type="SMART" id="SM00463">
    <property type="entry name" value="SMR"/>
    <property type="match status" value="1"/>
</dbReference>
<evidence type="ECO:0000256" key="3">
    <source>
        <dbReference type="ARBA" id="ARBA00022801"/>
    </source>
</evidence>
<dbReference type="GO" id="GO:0045910">
    <property type="term" value="P:negative regulation of DNA recombination"/>
    <property type="evidence" value="ECO:0007669"/>
    <property type="project" value="InterPro"/>
</dbReference>
<dbReference type="GO" id="GO:0043023">
    <property type="term" value="F:ribosomal large subunit binding"/>
    <property type="evidence" value="ECO:0007669"/>
    <property type="project" value="UniProtKB-UniRule"/>
</dbReference>
<dbReference type="Proteomes" id="UP000294937">
    <property type="component" value="Unassembled WGS sequence"/>
</dbReference>
<reference evidence="11 12" key="1">
    <citation type="submission" date="2019-03" db="EMBL/GenBank/DDBJ databases">
        <title>Genomic Encyclopedia of Type Strains, Phase IV (KMG-IV): sequencing the most valuable type-strain genomes for metagenomic binning, comparative biology and taxonomic classification.</title>
        <authorList>
            <person name="Goeker M."/>
        </authorList>
    </citation>
    <scope>NUCLEOTIDE SEQUENCE [LARGE SCALE GENOMIC DNA]</scope>
    <source>
        <strain evidence="11 12">DSM 45707</strain>
    </source>
</reference>
<evidence type="ECO:0000256" key="2">
    <source>
        <dbReference type="ARBA" id="ARBA00022741"/>
    </source>
</evidence>
<proteinExistence type="inferred from homology"/>
<gene>
    <name evidence="7" type="primary">mutS2</name>
    <name evidence="7" type="synonym">rqcU</name>
    <name evidence="11" type="ORF">EDD58_101316</name>
</gene>
<keyword evidence="5 7" id="KW-0694">RNA-binding</keyword>
<dbReference type="Pfam" id="PF01713">
    <property type="entry name" value="Smr"/>
    <property type="match status" value="1"/>
</dbReference>
<dbReference type="SMART" id="SM00534">
    <property type="entry name" value="MUTSac"/>
    <property type="match status" value="1"/>
</dbReference>
<dbReference type="GO" id="GO:0005524">
    <property type="term" value="F:ATP binding"/>
    <property type="evidence" value="ECO:0007669"/>
    <property type="project" value="UniProtKB-UniRule"/>
</dbReference>
<dbReference type="InterPro" id="IPR002625">
    <property type="entry name" value="Smr_dom"/>
</dbReference>
<dbReference type="PANTHER" id="PTHR48466:SF2">
    <property type="entry name" value="OS10G0509000 PROTEIN"/>
    <property type="match status" value="1"/>
</dbReference>
<evidence type="ECO:0000256" key="4">
    <source>
        <dbReference type="ARBA" id="ARBA00022840"/>
    </source>
</evidence>
<dbReference type="FunFam" id="3.40.50.300:FF:000830">
    <property type="entry name" value="Endonuclease MutS2"/>
    <property type="match status" value="1"/>
</dbReference>
<evidence type="ECO:0000256" key="9">
    <source>
        <dbReference type="SAM" id="MobiDB-lite"/>
    </source>
</evidence>
<dbReference type="GO" id="GO:0016887">
    <property type="term" value="F:ATP hydrolysis activity"/>
    <property type="evidence" value="ECO:0007669"/>
    <property type="project" value="InterPro"/>
</dbReference>
<keyword evidence="7" id="KW-0540">Nuclease</keyword>
<keyword evidence="2 7" id="KW-0547">Nucleotide-binding</keyword>
<dbReference type="InterPro" id="IPR036063">
    <property type="entry name" value="Smr_dom_sf"/>
</dbReference>
<dbReference type="RefSeq" id="WP_131923074.1">
    <property type="nucleotide sequence ID" value="NZ_SMAG01000001.1"/>
</dbReference>
<keyword evidence="3 7" id="KW-0378">Hydrolase</keyword>
<dbReference type="Gene3D" id="3.40.50.300">
    <property type="entry name" value="P-loop containing nucleotide triphosphate hydrolases"/>
    <property type="match status" value="1"/>
</dbReference>
<name>A0A4R3LBR7_9BACL</name>
<dbReference type="HAMAP" id="MF_00092">
    <property type="entry name" value="MutS2"/>
    <property type="match status" value="1"/>
</dbReference>
<dbReference type="CDD" id="cd03280">
    <property type="entry name" value="ABC_MutS2"/>
    <property type="match status" value="1"/>
</dbReference>
<dbReference type="SUPFAM" id="SSF52540">
    <property type="entry name" value="P-loop containing nucleoside triphosphate hydrolases"/>
    <property type="match status" value="1"/>
</dbReference>
<accession>A0A4R3LBR7</accession>
<dbReference type="InterPro" id="IPR000432">
    <property type="entry name" value="DNA_mismatch_repair_MutS_C"/>
</dbReference>
<evidence type="ECO:0000256" key="5">
    <source>
        <dbReference type="ARBA" id="ARBA00022884"/>
    </source>
</evidence>
<dbReference type="PANTHER" id="PTHR48466">
    <property type="entry name" value="OS10G0509000 PROTEIN-RELATED"/>
    <property type="match status" value="1"/>
</dbReference>
<dbReference type="OrthoDB" id="9808166at2"/>
<dbReference type="EC" id="3.1.-.-" evidence="7"/>
<dbReference type="InterPro" id="IPR036187">
    <property type="entry name" value="DNA_mismatch_repair_MutS_sf"/>
</dbReference>
<dbReference type="InterPro" id="IPR046893">
    <property type="entry name" value="MSSS"/>
</dbReference>
<dbReference type="GO" id="GO:0019843">
    <property type="term" value="F:rRNA binding"/>
    <property type="evidence" value="ECO:0007669"/>
    <property type="project" value="UniProtKB-UniRule"/>
</dbReference>
<evidence type="ECO:0000256" key="8">
    <source>
        <dbReference type="SAM" id="Coils"/>
    </source>
</evidence>
<dbReference type="GO" id="GO:0004519">
    <property type="term" value="F:endonuclease activity"/>
    <property type="evidence" value="ECO:0007669"/>
    <property type="project" value="UniProtKB-UniRule"/>
</dbReference>
<comment type="function">
    <text evidence="7">Endonuclease that is involved in the suppression of homologous recombination and thus may have a key role in the control of bacterial genetic diversity.</text>
</comment>
<evidence type="ECO:0000259" key="10">
    <source>
        <dbReference type="PROSITE" id="PS50828"/>
    </source>
</evidence>
<keyword evidence="12" id="KW-1185">Reference proteome</keyword>
<evidence type="ECO:0000256" key="6">
    <source>
        <dbReference type="ARBA" id="ARBA00023125"/>
    </source>
</evidence>
<comment type="function">
    <text evidence="7">Acts as a ribosome collision sensor, splitting the ribosome into its 2 subunits. Detects stalled/collided 70S ribosomes which it binds and splits by an ATP-hydrolysis driven conformational change. Acts upstream of the ribosome quality control system (RQC), a ribosome-associated complex that mediates the extraction of incompletely synthesized nascent chains from stalled ribosomes and their subsequent degradation. Probably generates substrates for RQC.</text>
</comment>
<keyword evidence="6 7" id="KW-0238">DNA-binding</keyword>
<dbReference type="Gene3D" id="3.30.1370.110">
    <property type="match status" value="1"/>
</dbReference>
<evidence type="ECO:0000256" key="7">
    <source>
        <dbReference type="HAMAP-Rule" id="MF_00092"/>
    </source>
</evidence>
<feature type="region of interest" description="Disordered" evidence="9">
    <location>
        <begin position="683"/>
        <end position="706"/>
    </location>
</feature>
<evidence type="ECO:0000313" key="11">
    <source>
        <dbReference type="EMBL" id="TCS96680.1"/>
    </source>
</evidence>
<dbReference type="Pfam" id="PF20297">
    <property type="entry name" value="MSSS"/>
    <property type="match status" value="1"/>
</dbReference>
<dbReference type="AlphaFoldDB" id="A0A4R3LBR7"/>
<dbReference type="InterPro" id="IPR027417">
    <property type="entry name" value="P-loop_NTPase"/>
</dbReference>
<dbReference type="GO" id="GO:0006298">
    <property type="term" value="P:mismatch repair"/>
    <property type="evidence" value="ECO:0007669"/>
    <property type="project" value="InterPro"/>
</dbReference>
<dbReference type="InterPro" id="IPR045076">
    <property type="entry name" value="MutS"/>
</dbReference>
<dbReference type="GO" id="GO:0030983">
    <property type="term" value="F:mismatched DNA binding"/>
    <property type="evidence" value="ECO:0007669"/>
    <property type="project" value="InterPro"/>
</dbReference>
<feature type="binding site" evidence="7">
    <location>
        <begin position="335"/>
        <end position="342"/>
    </location>
    <ligand>
        <name>ATP</name>
        <dbReference type="ChEBI" id="CHEBI:30616"/>
    </ligand>
</feature>
<feature type="domain" description="Smr" evidence="10">
    <location>
        <begin position="711"/>
        <end position="786"/>
    </location>
</feature>
<keyword evidence="8" id="KW-0175">Coiled coil</keyword>
<feature type="coiled-coil region" evidence="8">
    <location>
        <begin position="505"/>
        <end position="600"/>
    </location>
</feature>
<dbReference type="SUPFAM" id="SSF160443">
    <property type="entry name" value="SMR domain-like"/>
    <property type="match status" value="1"/>
</dbReference>
<dbReference type="GO" id="GO:0072344">
    <property type="term" value="P:rescue of stalled ribosome"/>
    <property type="evidence" value="ECO:0007669"/>
    <property type="project" value="UniProtKB-UniRule"/>
</dbReference>
<dbReference type="PROSITE" id="PS00486">
    <property type="entry name" value="DNA_MISMATCH_REPAIR_2"/>
    <property type="match status" value="1"/>
</dbReference>
<protein>
    <recommendedName>
        <fullName evidence="7">Endonuclease MutS2</fullName>
        <ecNumber evidence="7">3.1.-.-</ecNumber>
    </recommendedName>
    <alternativeName>
        <fullName evidence="7">Ribosome-associated protein quality control-upstream factor</fullName>
        <shortName evidence="7">RQC-upstream factor</shortName>
        <shortName evidence="7">RqcU</shortName>
        <ecNumber evidence="7">3.6.4.-</ecNumber>
    </alternativeName>
</protein>
<dbReference type="CDD" id="cd06503">
    <property type="entry name" value="ATP-synt_Fo_b"/>
    <property type="match status" value="1"/>
</dbReference>
<dbReference type="EC" id="3.6.4.-" evidence="7"/>
<evidence type="ECO:0000256" key="1">
    <source>
        <dbReference type="ARBA" id="ARBA00022730"/>
    </source>
</evidence>
<dbReference type="PROSITE" id="PS50828">
    <property type="entry name" value="SMR"/>
    <property type="match status" value="1"/>
</dbReference>
<evidence type="ECO:0000313" key="12">
    <source>
        <dbReference type="Proteomes" id="UP000294937"/>
    </source>
</evidence>
<dbReference type="GO" id="GO:0140664">
    <property type="term" value="F:ATP-dependent DNA damage sensor activity"/>
    <property type="evidence" value="ECO:0007669"/>
    <property type="project" value="InterPro"/>
</dbReference>
<keyword evidence="7" id="KW-0255">Endonuclease</keyword>
<keyword evidence="4 7" id="KW-0067">ATP-binding</keyword>
<dbReference type="EMBL" id="SMAG01000001">
    <property type="protein sequence ID" value="TCS96680.1"/>
    <property type="molecule type" value="Genomic_DNA"/>
</dbReference>
<dbReference type="InterPro" id="IPR005747">
    <property type="entry name" value="MutS2"/>
</dbReference>
<comment type="subunit">
    <text evidence="7">Homodimer. Binds to stalled ribosomes, contacting rRNA.</text>
</comment>
<comment type="caution">
    <text evidence="11">The sequence shown here is derived from an EMBL/GenBank/DDBJ whole genome shotgun (WGS) entry which is preliminary data.</text>
</comment>
<dbReference type="Pfam" id="PF00488">
    <property type="entry name" value="MutS_V"/>
    <property type="match status" value="1"/>
</dbReference>